<proteinExistence type="predicted"/>
<dbReference type="EMBL" id="JANBPK010001236">
    <property type="protein sequence ID" value="KAJ2924226.1"/>
    <property type="molecule type" value="Genomic_DNA"/>
</dbReference>
<sequence length="390" mass="43964">MMADLPFHFENLSGAHGFQLGQQTINIIAGNQYLYNGGGDLTARLNPIPDASHTRDRKTSPPDSVCFPGTRKKVITEITTWADGFHQVPRTAYALVVYTATPHIYWLHGFAGCGKSAVSLKIADIFEESGRLLASYFFFRNAGERSTMKKFAATLATQMASALPATAPFIDAALSANPGILNDCVSLTRQLERLVYKPFQSAMNKVPTKTPFIIVIDGLDECEDKRGVEEFIDQMLDFFEEHPDIPLRIFIASRVEQHIRERLETRRVLLGDLDSHSAYKDIEDFLQASFQMLAKRDRVIRAYVQARGSWPTKPDMDKLISHINGSFVLASTIFKYIVQPPTQEDPTTPMERLPLTLEMNGLDGLYAQTLARSEHLPPFPQHYLYHRTPR</sequence>
<dbReference type="Gene3D" id="3.40.50.300">
    <property type="entry name" value="P-loop containing nucleotide triphosphate hydrolases"/>
    <property type="match status" value="1"/>
</dbReference>
<gene>
    <name evidence="3" type="ORF">H1R20_g12859</name>
</gene>
<dbReference type="OrthoDB" id="4760524at2759"/>
<evidence type="ECO:0000256" key="1">
    <source>
        <dbReference type="ARBA" id="ARBA00022737"/>
    </source>
</evidence>
<organism evidence="3 4">
    <name type="scientific">Candolleomyces eurysporus</name>
    <dbReference type="NCBI Taxonomy" id="2828524"/>
    <lineage>
        <taxon>Eukaryota</taxon>
        <taxon>Fungi</taxon>
        <taxon>Dikarya</taxon>
        <taxon>Basidiomycota</taxon>
        <taxon>Agaricomycotina</taxon>
        <taxon>Agaricomycetes</taxon>
        <taxon>Agaricomycetidae</taxon>
        <taxon>Agaricales</taxon>
        <taxon>Agaricineae</taxon>
        <taxon>Psathyrellaceae</taxon>
        <taxon>Candolleomyces</taxon>
    </lineage>
</organism>
<feature type="domain" description="Nephrocystin 3-like N-terminal" evidence="2">
    <location>
        <begin position="101"/>
        <end position="254"/>
    </location>
</feature>
<feature type="non-terminal residue" evidence="3">
    <location>
        <position position="1"/>
    </location>
</feature>
<accession>A0A9W8IWI7</accession>
<dbReference type="AlphaFoldDB" id="A0A9W8IWI7"/>
<keyword evidence="4" id="KW-1185">Reference proteome</keyword>
<evidence type="ECO:0000313" key="4">
    <source>
        <dbReference type="Proteomes" id="UP001140091"/>
    </source>
</evidence>
<dbReference type="SUPFAM" id="SSF52540">
    <property type="entry name" value="P-loop containing nucleoside triphosphate hydrolases"/>
    <property type="match status" value="1"/>
</dbReference>
<evidence type="ECO:0000259" key="2">
    <source>
        <dbReference type="Pfam" id="PF24883"/>
    </source>
</evidence>
<keyword evidence="1" id="KW-0677">Repeat</keyword>
<dbReference type="InterPro" id="IPR027417">
    <property type="entry name" value="P-loop_NTPase"/>
</dbReference>
<evidence type="ECO:0000313" key="3">
    <source>
        <dbReference type="EMBL" id="KAJ2924226.1"/>
    </source>
</evidence>
<dbReference type="Pfam" id="PF24883">
    <property type="entry name" value="NPHP3_N"/>
    <property type="match status" value="1"/>
</dbReference>
<reference evidence="3" key="1">
    <citation type="submission" date="2022-06" db="EMBL/GenBank/DDBJ databases">
        <title>Genome Sequence of Candolleomyces eurysporus.</title>
        <authorList>
            <person name="Buettner E."/>
        </authorList>
    </citation>
    <scope>NUCLEOTIDE SEQUENCE</scope>
    <source>
        <strain evidence="3">VTCC 930004</strain>
    </source>
</reference>
<dbReference type="PANTHER" id="PTHR10039">
    <property type="entry name" value="AMELOGENIN"/>
    <property type="match status" value="1"/>
</dbReference>
<dbReference type="InterPro" id="IPR056884">
    <property type="entry name" value="NPHP3-like_N"/>
</dbReference>
<name>A0A9W8IWI7_9AGAR</name>
<dbReference type="Proteomes" id="UP001140091">
    <property type="component" value="Unassembled WGS sequence"/>
</dbReference>
<comment type="caution">
    <text evidence="3">The sequence shown here is derived from an EMBL/GenBank/DDBJ whole genome shotgun (WGS) entry which is preliminary data.</text>
</comment>
<protein>
    <recommendedName>
        <fullName evidence="2">Nephrocystin 3-like N-terminal domain-containing protein</fullName>
    </recommendedName>
</protein>